<feature type="domain" description="Oxidoreductase DRL-like catalytic" evidence="2">
    <location>
        <begin position="159"/>
        <end position="322"/>
    </location>
</feature>
<accession>A0A0G0UI69</accession>
<proteinExistence type="predicted"/>
<dbReference type="GO" id="GO:0000166">
    <property type="term" value="F:nucleotide binding"/>
    <property type="evidence" value="ECO:0007669"/>
    <property type="project" value="InterPro"/>
</dbReference>
<name>A0A0G0UI69_9BACT</name>
<dbReference type="Pfam" id="PF01408">
    <property type="entry name" value="GFO_IDH_MocA"/>
    <property type="match status" value="1"/>
</dbReference>
<dbReference type="Gene3D" id="3.40.50.720">
    <property type="entry name" value="NAD(P)-binding Rossmann-like Domain"/>
    <property type="match status" value="1"/>
</dbReference>
<dbReference type="Pfam" id="PF21135">
    <property type="entry name" value="DRL_cat"/>
    <property type="match status" value="1"/>
</dbReference>
<dbReference type="Proteomes" id="UP000034854">
    <property type="component" value="Unassembled WGS sequence"/>
</dbReference>
<dbReference type="InterPro" id="IPR000683">
    <property type="entry name" value="Gfo/Idh/MocA-like_OxRdtase_N"/>
</dbReference>
<comment type="caution">
    <text evidence="3">The sequence shown here is derived from an EMBL/GenBank/DDBJ whole genome shotgun (WGS) entry which is preliminary data.</text>
</comment>
<dbReference type="PANTHER" id="PTHR37850">
    <property type="entry name" value="STRU PROTEIN"/>
    <property type="match status" value="1"/>
</dbReference>
<protein>
    <recommendedName>
        <fullName evidence="5">NAD(P)-dependent oxidoreductase</fullName>
    </recommendedName>
</protein>
<evidence type="ECO:0000313" key="3">
    <source>
        <dbReference type="EMBL" id="KKR87191.1"/>
    </source>
</evidence>
<dbReference type="SUPFAM" id="SSF51735">
    <property type="entry name" value="NAD(P)-binding Rossmann-fold domains"/>
    <property type="match status" value="1"/>
</dbReference>
<dbReference type="PATRIC" id="fig|1618409.3.peg.458"/>
<sequence>MILVDTALEKREAEGNPIRVGMIGAGFMGKPIALQIIKYTKGMRLVAIANRHIEKAKQAYLDAGASQVETVTSQLELDSAIEKNTYVVTEDPMLLARSSHIDIILEVTGTIDYALEVILEAFKHRKHVALMNAELDGTLGPILKVYADRAGVIYTNTDGDQPGVTMNLFRFVRGIGLTPVFCGNIKGLQDPYRTPETQKAFAEKWGQKPHMVTSFADGTKISFEQAVVANATGFRVAKRGMWAPTVPAGTALEEAIKQYPTEEILKNPGFVDYIIGTVPKSGVFVLGTTDDPIQKKYLALHKIGEGPLYLFYTPYHTCNFEVPTTLARVVIFGDGAVVPKNKPYVEVVTIAKKDLKSGETIDGMGGFTVYGECENAETARKENLLPIAFAEDLMLKRDIAKDQAVTLEDIVSLPTSSSWKLWEEQQRLFKNL</sequence>
<evidence type="ECO:0000259" key="2">
    <source>
        <dbReference type="Pfam" id="PF21135"/>
    </source>
</evidence>
<dbReference type="PANTHER" id="PTHR37850:SF1">
    <property type="entry name" value="SAF DOMAIN PROTEIN"/>
    <property type="match status" value="1"/>
</dbReference>
<dbReference type="CDD" id="cd11616">
    <property type="entry name" value="SAF_DH_OX_like"/>
    <property type="match status" value="1"/>
</dbReference>
<dbReference type="InterPro" id="IPR036291">
    <property type="entry name" value="NAD(P)-bd_dom_sf"/>
</dbReference>
<organism evidence="3 4">
    <name type="scientific">Candidatus Curtissbacteria bacterium GW2011_GWA1_41_11</name>
    <dbReference type="NCBI Taxonomy" id="1618409"/>
    <lineage>
        <taxon>Bacteria</taxon>
        <taxon>Candidatus Curtissiibacteriota</taxon>
    </lineage>
</organism>
<dbReference type="AlphaFoldDB" id="A0A0G0UI69"/>
<feature type="domain" description="Gfo/Idh/MocA-like oxidoreductase N-terminal" evidence="1">
    <location>
        <begin position="18"/>
        <end position="128"/>
    </location>
</feature>
<gene>
    <name evidence="3" type="ORF">UU34_C0006G0010</name>
</gene>
<reference evidence="3 4" key="1">
    <citation type="journal article" date="2015" name="Nature">
        <title>rRNA introns, odd ribosomes, and small enigmatic genomes across a large radiation of phyla.</title>
        <authorList>
            <person name="Brown C.T."/>
            <person name="Hug L.A."/>
            <person name="Thomas B.C."/>
            <person name="Sharon I."/>
            <person name="Castelle C.J."/>
            <person name="Singh A."/>
            <person name="Wilkins M.J."/>
            <person name="Williams K.H."/>
            <person name="Banfield J.F."/>
        </authorList>
    </citation>
    <scope>NUCLEOTIDE SEQUENCE [LARGE SCALE GENOMIC DNA]</scope>
</reference>
<evidence type="ECO:0008006" key="5">
    <source>
        <dbReference type="Google" id="ProtNLM"/>
    </source>
</evidence>
<evidence type="ECO:0000313" key="4">
    <source>
        <dbReference type="Proteomes" id="UP000034854"/>
    </source>
</evidence>
<evidence type="ECO:0000259" key="1">
    <source>
        <dbReference type="Pfam" id="PF01408"/>
    </source>
</evidence>
<dbReference type="InterPro" id="IPR048423">
    <property type="entry name" value="DRL_cat"/>
</dbReference>
<dbReference type="EMBL" id="LCAG01000006">
    <property type="protein sequence ID" value="KKR87191.1"/>
    <property type="molecule type" value="Genomic_DNA"/>
</dbReference>